<organism evidence="7 8">
    <name type="scientific">Oedothorax gibbosus</name>
    <dbReference type="NCBI Taxonomy" id="931172"/>
    <lineage>
        <taxon>Eukaryota</taxon>
        <taxon>Metazoa</taxon>
        <taxon>Ecdysozoa</taxon>
        <taxon>Arthropoda</taxon>
        <taxon>Chelicerata</taxon>
        <taxon>Arachnida</taxon>
        <taxon>Araneae</taxon>
        <taxon>Araneomorphae</taxon>
        <taxon>Entelegynae</taxon>
        <taxon>Araneoidea</taxon>
        <taxon>Linyphiidae</taxon>
        <taxon>Erigoninae</taxon>
        <taxon>Oedothorax</taxon>
    </lineage>
</organism>
<evidence type="ECO:0000256" key="3">
    <source>
        <dbReference type="ARBA" id="ARBA00025777"/>
    </source>
</evidence>
<dbReference type="SUPFAM" id="SSF52058">
    <property type="entry name" value="L domain-like"/>
    <property type="match status" value="1"/>
</dbReference>
<evidence type="ECO:0000256" key="5">
    <source>
        <dbReference type="ARBA" id="ARBA00067860"/>
    </source>
</evidence>
<evidence type="ECO:0000313" key="8">
    <source>
        <dbReference type="Proteomes" id="UP000827092"/>
    </source>
</evidence>
<dbReference type="Proteomes" id="UP000827092">
    <property type="component" value="Unassembled WGS sequence"/>
</dbReference>
<dbReference type="InterPro" id="IPR001611">
    <property type="entry name" value="Leu-rich_rpt"/>
</dbReference>
<protein>
    <recommendedName>
        <fullName evidence="5">Acidic leucine-rich nuclear phosphoprotein 32 family member A</fullName>
    </recommendedName>
</protein>
<dbReference type="PANTHER" id="PTHR11375:SF0">
    <property type="entry name" value="ACIDIC LEUCINE-RICH NUCLEAR PHOSPHOPROTEIN 32 FAMILY MEMBER A"/>
    <property type="match status" value="1"/>
</dbReference>
<feature type="region of interest" description="Disordered" evidence="6">
    <location>
        <begin position="146"/>
        <end position="243"/>
    </location>
</feature>
<dbReference type="GO" id="GO:0042393">
    <property type="term" value="F:histone binding"/>
    <property type="evidence" value="ECO:0007669"/>
    <property type="project" value="TreeGrafter"/>
</dbReference>
<dbReference type="PROSITE" id="PS51450">
    <property type="entry name" value="LRR"/>
    <property type="match status" value="1"/>
</dbReference>
<dbReference type="FunFam" id="3.80.10.10:FF:000003">
    <property type="entry name" value="Acidic leucine-rich nuclear phosphoprotein 32 family member A"/>
    <property type="match status" value="1"/>
</dbReference>
<dbReference type="PANTHER" id="PTHR11375">
    <property type="entry name" value="ACIDIC LEUCINE-RICH NUCLEAR PHOSPHOPROTEIN 32"/>
    <property type="match status" value="1"/>
</dbReference>
<feature type="compositionally biased region" description="Acidic residues" evidence="6">
    <location>
        <begin position="174"/>
        <end position="227"/>
    </location>
</feature>
<dbReference type="EMBL" id="JAFNEN010001047">
    <property type="protein sequence ID" value="KAG8175242.1"/>
    <property type="molecule type" value="Genomic_DNA"/>
</dbReference>
<proteinExistence type="inferred from homology"/>
<evidence type="ECO:0000256" key="4">
    <source>
        <dbReference type="ARBA" id="ARBA00056686"/>
    </source>
</evidence>
<comment type="similarity">
    <text evidence="3">Belongs to the ANP32 family.</text>
</comment>
<dbReference type="InterPro" id="IPR045081">
    <property type="entry name" value="AN32"/>
</dbReference>
<accession>A0AAV6TT54</accession>
<gene>
    <name evidence="7" type="ORF">JTE90_012610</name>
</gene>
<comment type="function">
    <text evidence="4">Implicated in a number of cellular processes, including proliferation, differentiation, caspase-dependent and caspase-independent apoptosis, suppression of transformation (tumor suppressor), inhibition of protein phosphatase 2A, regulation of mRNA trafficking and stability, and inhibition of acetyltransferases as part of the INHAT (inhibitor of histone acetyltransferases) complex.</text>
</comment>
<dbReference type="GO" id="GO:0005634">
    <property type="term" value="C:nucleus"/>
    <property type="evidence" value="ECO:0007669"/>
    <property type="project" value="TreeGrafter"/>
</dbReference>
<dbReference type="AlphaFoldDB" id="A0AAV6TT54"/>
<feature type="compositionally biased region" description="Acidic residues" evidence="6">
    <location>
        <begin position="149"/>
        <end position="167"/>
    </location>
</feature>
<name>A0AAV6TT54_9ARAC</name>
<comment type="caution">
    <text evidence="7">The sequence shown here is derived from an EMBL/GenBank/DDBJ whole genome shotgun (WGS) entry which is preliminary data.</text>
</comment>
<dbReference type="Gene3D" id="3.80.10.10">
    <property type="entry name" value="Ribonuclease Inhibitor"/>
    <property type="match status" value="1"/>
</dbReference>
<sequence length="243" mass="27760">MEKRIELEKRGRLPSVIKELNLDNCRSTQIVGLTEEFVNLESLSLINVGLISLKGFPKLPNLKKLELSDNRISGCLNWLHGSPKLTHLNLSGNKIKDINTLKPLEEFKNLKNLDLFNCEVTNVENYRSEVFALIASLKFLDGYDREDREAEDSEADDDDANEEDSDGNEVHEDGDSEAEFDEDGEDEVEDELNVDDEEEDDDLDDEDADEEDDSEEGNEEEVDEEEESTRGQKRKRDAEEDED</sequence>
<evidence type="ECO:0000256" key="1">
    <source>
        <dbReference type="ARBA" id="ARBA00022614"/>
    </source>
</evidence>
<reference evidence="7 8" key="1">
    <citation type="journal article" date="2022" name="Nat. Ecol. Evol.">
        <title>A masculinizing supergene underlies an exaggerated male reproductive morph in a spider.</title>
        <authorList>
            <person name="Hendrickx F."/>
            <person name="De Corte Z."/>
            <person name="Sonet G."/>
            <person name="Van Belleghem S.M."/>
            <person name="Kostlbacher S."/>
            <person name="Vangestel C."/>
        </authorList>
    </citation>
    <scope>NUCLEOTIDE SEQUENCE [LARGE SCALE GENOMIC DNA]</scope>
    <source>
        <strain evidence="7">W744_W776</strain>
    </source>
</reference>
<keyword evidence="2" id="KW-0677">Repeat</keyword>
<evidence type="ECO:0000256" key="6">
    <source>
        <dbReference type="SAM" id="MobiDB-lite"/>
    </source>
</evidence>
<keyword evidence="8" id="KW-1185">Reference proteome</keyword>
<dbReference type="InterPro" id="IPR032675">
    <property type="entry name" value="LRR_dom_sf"/>
</dbReference>
<evidence type="ECO:0000313" key="7">
    <source>
        <dbReference type="EMBL" id="KAG8175242.1"/>
    </source>
</evidence>
<keyword evidence="1" id="KW-0433">Leucine-rich repeat</keyword>
<evidence type="ECO:0000256" key="2">
    <source>
        <dbReference type="ARBA" id="ARBA00022737"/>
    </source>
</evidence>
<dbReference type="Pfam" id="PF14580">
    <property type="entry name" value="LRR_9"/>
    <property type="match status" value="1"/>
</dbReference>